<gene>
    <name evidence="2" type="ORF">VV02_16805</name>
</gene>
<dbReference type="KEGG" id="lmoi:VV02_16805"/>
<dbReference type="STRING" id="571913.VV02_16805"/>
<dbReference type="OrthoDB" id="4570063at2"/>
<protein>
    <recommendedName>
        <fullName evidence="1">SAV-6107-like HEPN domain-containing protein</fullName>
    </recommendedName>
</protein>
<proteinExistence type="predicted"/>
<accession>A0A0K1JQL9</accession>
<name>A0A0K1JQL9_9MICO</name>
<evidence type="ECO:0000259" key="1">
    <source>
        <dbReference type="Pfam" id="PF18726"/>
    </source>
</evidence>
<feature type="domain" description="SAV-6107-like HEPN" evidence="1">
    <location>
        <begin position="23"/>
        <end position="117"/>
    </location>
</feature>
<reference evidence="2 3" key="1">
    <citation type="submission" date="2015-03" db="EMBL/GenBank/DDBJ databases">
        <title>Luteipulveratus halotolerans sp. nov., a novel actinobacterium (Dermacoccaceae) from Sarawak, Malaysia.</title>
        <authorList>
            <person name="Juboi H."/>
            <person name="Basik A."/>
            <person name="Shamsul S.S."/>
            <person name="Arnold P."/>
            <person name="Schmitt E.K."/>
            <person name="Sanglier J.-J."/>
            <person name="Yeo T."/>
        </authorList>
    </citation>
    <scope>NUCLEOTIDE SEQUENCE [LARGE SCALE GENOMIC DNA]</scope>
    <source>
        <strain evidence="2 3">MN07-A0370</strain>
    </source>
</reference>
<sequence>MPAPVAGAVLDLVDRARTGLRSACHAQGAGERFMLAHLGALRAAAALLAARGQAGSRSRPRSVWETVPRVAPELTEWAAFFADSGRRRQAIERGSLEVSSRDADDLVRQAETFLELVLAILGLPVQAPVSTGMTPLLRP</sequence>
<organism evidence="2 3">
    <name type="scientific">Luteipulveratus mongoliensis</name>
    <dbReference type="NCBI Taxonomy" id="571913"/>
    <lineage>
        <taxon>Bacteria</taxon>
        <taxon>Bacillati</taxon>
        <taxon>Actinomycetota</taxon>
        <taxon>Actinomycetes</taxon>
        <taxon>Micrococcales</taxon>
        <taxon>Dermacoccaceae</taxon>
        <taxon>Luteipulveratus</taxon>
    </lineage>
</organism>
<dbReference type="EMBL" id="CP011112">
    <property type="protein sequence ID" value="AKU19022.1"/>
    <property type="molecule type" value="Genomic_DNA"/>
</dbReference>
<dbReference type="Pfam" id="PF18726">
    <property type="entry name" value="HEPN_SAV_6107"/>
    <property type="match status" value="1"/>
</dbReference>
<dbReference type="InterPro" id="IPR040891">
    <property type="entry name" value="HEPN_SAV_6107"/>
</dbReference>
<dbReference type="AlphaFoldDB" id="A0A0K1JQL9"/>
<evidence type="ECO:0000313" key="2">
    <source>
        <dbReference type="EMBL" id="AKU19022.1"/>
    </source>
</evidence>
<evidence type="ECO:0000313" key="3">
    <source>
        <dbReference type="Proteomes" id="UP000066480"/>
    </source>
</evidence>
<keyword evidence="3" id="KW-1185">Reference proteome</keyword>
<dbReference type="Proteomes" id="UP000066480">
    <property type="component" value="Chromosome"/>
</dbReference>